<evidence type="ECO:0000256" key="1">
    <source>
        <dbReference type="SAM" id="MobiDB-lite"/>
    </source>
</evidence>
<feature type="compositionally biased region" description="Polar residues" evidence="1">
    <location>
        <begin position="35"/>
        <end position="50"/>
    </location>
</feature>
<evidence type="ECO:0000313" key="3">
    <source>
        <dbReference type="Proteomes" id="UP000192596"/>
    </source>
</evidence>
<keyword evidence="3" id="KW-1185">Reference proteome</keyword>
<feature type="compositionally biased region" description="Basic and acidic residues" evidence="1">
    <location>
        <begin position="121"/>
        <end position="132"/>
    </location>
</feature>
<organism evidence="2 3">
    <name type="scientific">Cryoendolithus antarcticus</name>
    <dbReference type="NCBI Taxonomy" id="1507870"/>
    <lineage>
        <taxon>Eukaryota</taxon>
        <taxon>Fungi</taxon>
        <taxon>Dikarya</taxon>
        <taxon>Ascomycota</taxon>
        <taxon>Pezizomycotina</taxon>
        <taxon>Dothideomycetes</taxon>
        <taxon>Dothideomycetidae</taxon>
        <taxon>Cladosporiales</taxon>
        <taxon>Cladosporiaceae</taxon>
        <taxon>Cryoendolithus</taxon>
    </lineage>
</organism>
<dbReference type="STRING" id="1507870.A0A1V8SJV1"/>
<evidence type="ECO:0000313" key="2">
    <source>
        <dbReference type="EMBL" id="OQN99444.1"/>
    </source>
</evidence>
<name>A0A1V8SJV1_9PEZI</name>
<feature type="compositionally biased region" description="Basic and acidic residues" evidence="1">
    <location>
        <begin position="181"/>
        <end position="195"/>
    </location>
</feature>
<gene>
    <name evidence="2" type="ORF">B0A48_14421</name>
</gene>
<proteinExistence type="predicted"/>
<accession>A0A1V8SJV1</accession>
<dbReference type="Proteomes" id="UP000192596">
    <property type="component" value="Unassembled WGS sequence"/>
</dbReference>
<feature type="compositionally biased region" description="Basic and acidic residues" evidence="1">
    <location>
        <begin position="23"/>
        <end position="34"/>
    </location>
</feature>
<protein>
    <submittedName>
        <fullName evidence="2">Uncharacterized protein</fullName>
    </submittedName>
</protein>
<dbReference type="EMBL" id="NAJO01000040">
    <property type="protein sequence ID" value="OQN99444.1"/>
    <property type="molecule type" value="Genomic_DNA"/>
</dbReference>
<feature type="region of interest" description="Disordered" evidence="1">
    <location>
        <begin position="1"/>
        <end position="211"/>
    </location>
</feature>
<dbReference type="OrthoDB" id="5335351at2759"/>
<reference evidence="3" key="1">
    <citation type="submission" date="2017-03" db="EMBL/GenBank/DDBJ databases">
        <title>Genomes of endolithic fungi from Antarctica.</title>
        <authorList>
            <person name="Coleine C."/>
            <person name="Masonjones S."/>
            <person name="Stajich J.E."/>
        </authorList>
    </citation>
    <scope>NUCLEOTIDE SEQUENCE [LARGE SCALE GENOMIC DNA]</scope>
    <source>
        <strain evidence="3">CCFEE 5527</strain>
    </source>
</reference>
<comment type="caution">
    <text evidence="2">The sequence shown here is derived from an EMBL/GenBank/DDBJ whole genome shotgun (WGS) entry which is preliminary data.</text>
</comment>
<sequence>MAKSDGRGSTGRRSTRSSSGSIDKLREMRDHDDMQQGNAEDSGANDSSKQPAVLPDNEDPQRNAHEDLLPTSDFDITQDGQHSARNTQTNVDTGRDHDMSPPATPVPGNQEALGAAAQPHHGREAEQVEPRRMPPPAKKASSKSAPVNQPKKRKASPQDQPETHVADGRDQLEKAPGTKPAPKDHDTRSDSRKPSDGSSDTAAIDSPAEPIKDLDWGDLYARYGKCMDQLTHEENQIWADFNNLSDMFNAWVTASERHELERSSKRLKTQTTLVRHHEGQLEEKRQHYVKVVEAFQSALKLLGPS</sequence>
<dbReference type="AlphaFoldDB" id="A0A1V8SJV1"/>
<feature type="compositionally biased region" description="Basic and acidic residues" evidence="1">
    <location>
        <begin position="59"/>
        <end position="68"/>
    </location>
</feature>
<dbReference type="InParanoid" id="A0A1V8SJV1"/>
<feature type="compositionally biased region" description="Basic and acidic residues" evidence="1">
    <location>
        <begin position="161"/>
        <end position="173"/>
    </location>
</feature>
<feature type="compositionally biased region" description="Polar residues" evidence="1">
    <location>
        <begin position="74"/>
        <end position="92"/>
    </location>
</feature>